<sequence>MDDKGGIQLLLAAEQDAQRIVSSARAAKTQRLRQAKEEAEREIAAYRAQRDAEYNSKKQQSSGSVDSNLKRLEEETDVKIEQLKQEASEKSHDVTNYLLKFVTTVKVS</sequence>
<feature type="compositionally biased region" description="Polar residues" evidence="7">
    <location>
        <begin position="57"/>
        <end position="67"/>
    </location>
</feature>
<protein>
    <recommendedName>
        <fullName evidence="6">V-type proton ATPase subunit G</fullName>
    </recommendedName>
</protein>
<evidence type="ECO:0000256" key="1">
    <source>
        <dbReference type="ARBA" id="ARBA00003847"/>
    </source>
</evidence>
<evidence type="ECO:0000256" key="4">
    <source>
        <dbReference type="ARBA" id="ARBA00022781"/>
    </source>
</evidence>
<keyword evidence="9" id="KW-1185">Reference proteome</keyword>
<dbReference type="EMBL" id="JBHFFA010000003">
    <property type="protein sequence ID" value="KAL2634572.1"/>
    <property type="molecule type" value="Genomic_DNA"/>
</dbReference>
<evidence type="ECO:0000313" key="9">
    <source>
        <dbReference type="Proteomes" id="UP001605036"/>
    </source>
</evidence>
<dbReference type="Gene3D" id="1.20.5.2950">
    <property type="match status" value="1"/>
</dbReference>
<comment type="similarity">
    <text evidence="2 6">Belongs to the V-ATPase G subunit family.</text>
</comment>
<evidence type="ECO:0000256" key="5">
    <source>
        <dbReference type="ARBA" id="ARBA00023065"/>
    </source>
</evidence>
<evidence type="ECO:0000313" key="8">
    <source>
        <dbReference type="EMBL" id="KAL2634572.1"/>
    </source>
</evidence>
<reference evidence="8 9" key="1">
    <citation type="submission" date="2024-09" db="EMBL/GenBank/DDBJ databases">
        <title>Chromosome-scale assembly of Riccia fluitans.</title>
        <authorList>
            <person name="Paukszto L."/>
            <person name="Sawicki J."/>
            <person name="Karawczyk K."/>
            <person name="Piernik-Szablinska J."/>
            <person name="Szczecinska M."/>
            <person name="Mazdziarz M."/>
        </authorList>
    </citation>
    <scope>NUCLEOTIDE SEQUENCE [LARGE SCALE GENOMIC DNA]</scope>
    <source>
        <strain evidence="8">Rf_01</strain>
        <tissue evidence="8">Aerial parts of the thallus</tissue>
    </source>
</reference>
<dbReference type="Proteomes" id="UP001605036">
    <property type="component" value="Unassembled WGS sequence"/>
</dbReference>
<dbReference type="PANTHER" id="PTHR12713">
    <property type="entry name" value="VACUOLAR ATP SYNTHASE SUBUNIT G"/>
    <property type="match status" value="1"/>
</dbReference>
<proteinExistence type="inferred from homology"/>
<keyword evidence="3 6" id="KW-0813">Transport</keyword>
<evidence type="ECO:0000256" key="2">
    <source>
        <dbReference type="ARBA" id="ARBA00010066"/>
    </source>
</evidence>
<comment type="function">
    <text evidence="1">Catalytic subunit of the peripheral V1 complex of vacuolar ATPase (V-ATPase). V-ATPase is responsible for acidifying a variety of intracellular compartments in eukaryotic cells.</text>
</comment>
<dbReference type="FunFam" id="1.20.5.2950:FF:000001">
    <property type="entry name" value="V-type proton ATPase subunit G"/>
    <property type="match status" value="1"/>
</dbReference>
<feature type="region of interest" description="Disordered" evidence="7">
    <location>
        <begin position="49"/>
        <end position="70"/>
    </location>
</feature>
<dbReference type="GO" id="GO:1902600">
    <property type="term" value="P:proton transmembrane transport"/>
    <property type="evidence" value="ECO:0007669"/>
    <property type="project" value="UniProtKB-KW"/>
</dbReference>
<name>A0ABD1YXY8_9MARC</name>
<dbReference type="InterPro" id="IPR005124">
    <property type="entry name" value="V-ATPase_G"/>
</dbReference>
<comment type="subunit">
    <text evidence="6">V-ATPase is a heteromultimeric enzyme made up of two complexes: the ATP-hydrolytic V1 complex and the proton translocation V0 complex.</text>
</comment>
<comment type="caution">
    <text evidence="8">The sequence shown here is derived from an EMBL/GenBank/DDBJ whole genome shotgun (WGS) entry which is preliminary data.</text>
</comment>
<evidence type="ECO:0000256" key="3">
    <source>
        <dbReference type="ARBA" id="ARBA00022448"/>
    </source>
</evidence>
<gene>
    <name evidence="8" type="ORF">R1flu_006051</name>
</gene>
<evidence type="ECO:0000256" key="6">
    <source>
        <dbReference type="RuleBase" id="RU364019"/>
    </source>
</evidence>
<dbReference type="PANTHER" id="PTHR12713:SF11">
    <property type="entry name" value="V-TYPE PROTON ATPASE SUBUNIT G"/>
    <property type="match status" value="1"/>
</dbReference>
<comment type="function">
    <text evidence="6">Subunit of the V1 complex of vacuolar(H+)-ATPase (V-ATPase), a multisubunit enzyme composed of a peripheral complex (V1) that hydrolyzes ATP and a membrane integral complex (V0) that translocates protons. V-ATPase is responsible for acidifying and maintaining the pH of intracellular compartments and in some cell types, is targeted to the plasma membrane, where it is responsible for acidifying the extracellular environment.</text>
</comment>
<accession>A0ABD1YXY8</accession>
<organism evidence="8 9">
    <name type="scientific">Riccia fluitans</name>
    <dbReference type="NCBI Taxonomy" id="41844"/>
    <lineage>
        <taxon>Eukaryota</taxon>
        <taxon>Viridiplantae</taxon>
        <taxon>Streptophyta</taxon>
        <taxon>Embryophyta</taxon>
        <taxon>Marchantiophyta</taxon>
        <taxon>Marchantiopsida</taxon>
        <taxon>Marchantiidae</taxon>
        <taxon>Marchantiales</taxon>
        <taxon>Ricciaceae</taxon>
        <taxon>Riccia</taxon>
    </lineage>
</organism>
<dbReference type="NCBIfam" id="TIGR01147">
    <property type="entry name" value="V_ATP_synt_G"/>
    <property type="match status" value="1"/>
</dbReference>
<dbReference type="Pfam" id="PF03179">
    <property type="entry name" value="V-ATPase_G"/>
    <property type="match status" value="1"/>
</dbReference>
<keyword evidence="5 6" id="KW-0406">Ion transport</keyword>
<dbReference type="AlphaFoldDB" id="A0ABD1YXY8"/>
<evidence type="ECO:0000256" key="7">
    <source>
        <dbReference type="SAM" id="MobiDB-lite"/>
    </source>
</evidence>
<keyword evidence="4 6" id="KW-0375">Hydrogen ion transport</keyword>